<sequence length="98" mass="10265">QQQQSGGTLHSPLDSPTTPPDPPAPRRRPRGRMSCGVKAGLPGKIVGDGRLPLISNSTTTSVQSTTTRPTILTDDHLHLASTEEMLGLVTAQDGQLAS</sequence>
<evidence type="ECO:0000313" key="2">
    <source>
        <dbReference type="EMBL" id="KAF3118653.1"/>
    </source>
</evidence>
<evidence type="ECO:0000256" key="1">
    <source>
        <dbReference type="SAM" id="MobiDB-lite"/>
    </source>
</evidence>
<proteinExistence type="predicted"/>
<gene>
    <name evidence="2" type="ORF">TWF703_004626</name>
</gene>
<dbReference type="EMBL" id="WIQZ01000220">
    <property type="protein sequence ID" value="KAF3118653.1"/>
    <property type="molecule type" value="Genomic_DNA"/>
</dbReference>
<organism evidence="2 3">
    <name type="scientific">Orbilia oligospora</name>
    <name type="common">Nematode-trapping fungus</name>
    <name type="synonym">Arthrobotrys oligospora</name>
    <dbReference type="NCBI Taxonomy" id="2813651"/>
    <lineage>
        <taxon>Eukaryota</taxon>
        <taxon>Fungi</taxon>
        <taxon>Dikarya</taxon>
        <taxon>Ascomycota</taxon>
        <taxon>Pezizomycotina</taxon>
        <taxon>Orbiliomycetes</taxon>
        <taxon>Orbiliales</taxon>
        <taxon>Orbiliaceae</taxon>
        <taxon>Orbilia</taxon>
    </lineage>
</organism>
<name>A0A7C8NNZ4_ORBOL</name>
<feature type="non-terminal residue" evidence="2">
    <location>
        <position position="1"/>
    </location>
</feature>
<dbReference type="Proteomes" id="UP000480548">
    <property type="component" value="Unassembled WGS sequence"/>
</dbReference>
<feature type="region of interest" description="Disordered" evidence="1">
    <location>
        <begin position="48"/>
        <end position="67"/>
    </location>
</feature>
<protein>
    <submittedName>
        <fullName evidence="2">Uncharacterized protein</fullName>
    </submittedName>
</protein>
<reference evidence="2 3" key="1">
    <citation type="submission" date="2019-06" db="EMBL/GenBank/DDBJ databases">
        <authorList>
            <person name="Palmer J.M."/>
        </authorList>
    </citation>
    <scope>NUCLEOTIDE SEQUENCE [LARGE SCALE GENOMIC DNA]</scope>
    <source>
        <strain evidence="2 3">TWF703</strain>
    </source>
</reference>
<feature type="compositionally biased region" description="Low complexity" evidence="1">
    <location>
        <begin position="55"/>
        <end position="67"/>
    </location>
</feature>
<accession>A0A7C8NNZ4</accession>
<evidence type="ECO:0000313" key="3">
    <source>
        <dbReference type="Proteomes" id="UP000480548"/>
    </source>
</evidence>
<comment type="caution">
    <text evidence="2">The sequence shown here is derived from an EMBL/GenBank/DDBJ whole genome shotgun (WGS) entry which is preliminary data.</text>
</comment>
<feature type="region of interest" description="Disordered" evidence="1">
    <location>
        <begin position="1"/>
        <end position="43"/>
    </location>
</feature>
<dbReference type="AlphaFoldDB" id="A0A7C8NNZ4"/>